<reference evidence="1" key="1">
    <citation type="submission" date="2019-12" db="EMBL/GenBank/DDBJ databases">
        <title>Genome sequencing and annotation of Brassica cretica.</title>
        <authorList>
            <person name="Studholme D.J."/>
            <person name="Sarris P.F."/>
        </authorList>
    </citation>
    <scope>NUCLEOTIDE SEQUENCE</scope>
    <source>
        <strain evidence="1">PFS-001/15</strain>
        <tissue evidence="1">Leaf</tissue>
    </source>
</reference>
<evidence type="ECO:0000313" key="1">
    <source>
        <dbReference type="EMBL" id="KAF2569051.1"/>
    </source>
</evidence>
<dbReference type="AlphaFoldDB" id="A0A3N6TJW3"/>
<comment type="caution">
    <text evidence="1">The sequence shown here is derived from an EMBL/GenBank/DDBJ whole genome shotgun (WGS) entry which is preliminary data.</text>
</comment>
<proteinExistence type="predicted"/>
<dbReference type="Proteomes" id="UP000712281">
    <property type="component" value="Unassembled WGS sequence"/>
</dbReference>
<organism evidence="1 2">
    <name type="scientific">Brassica cretica</name>
    <name type="common">Mustard</name>
    <dbReference type="NCBI Taxonomy" id="69181"/>
    <lineage>
        <taxon>Eukaryota</taxon>
        <taxon>Viridiplantae</taxon>
        <taxon>Streptophyta</taxon>
        <taxon>Embryophyta</taxon>
        <taxon>Tracheophyta</taxon>
        <taxon>Spermatophyta</taxon>
        <taxon>Magnoliopsida</taxon>
        <taxon>eudicotyledons</taxon>
        <taxon>Gunneridae</taxon>
        <taxon>Pentapetalae</taxon>
        <taxon>rosids</taxon>
        <taxon>malvids</taxon>
        <taxon>Brassicales</taxon>
        <taxon>Brassicaceae</taxon>
        <taxon>Brassiceae</taxon>
        <taxon>Brassica</taxon>
    </lineage>
</organism>
<gene>
    <name evidence="1" type="ORF">F2Q68_00026286</name>
</gene>
<dbReference type="EMBL" id="QGKW02001911">
    <property type="protein sequence ID" value="KAF2569051.1"/>
    <property type="molecule type" value="Genomic_DNA"/>
</dbReference>
<protein>
    <submittedName>
        <fullName evidence="1">Uncharacterized protein</fullName>
    </submittedName>
</protein>
<evidence type="ECO:0000313" key="2">
    <source>
        <dbReference type="Proteomes" id="UP000712281"/>
    </source>
</evidence>
<name>A0A3N6TJW3_BRACR</name>
<accession>A0A3N6TJW3</accession>
<sequence>MTKSSRKRRVTRRRRLLLLGSTSPRGGEIAGGVRRGLCWQNAVELLHPSAGDGLFGRSGGRNYTLLEAAT</sequence>